<dbReference type="CDD" id="cd23992">
    <property type="entry name" value="PBP_GOBP"/>
    <property type="match status" value="1"/>
</dbReference>
<dbReference type="InterPro" id="IPR006170">
    <property type="entry name" value="PBP/GOBP"/>
</dbReference>
<dbReference type="GO" id="GO:0005549">
    <property type="term" value="F:odorant binding"/>
    <property type="evidence" value="ECO:0007669"/>
    <property type="project" value="InterPro"/>
</dbReference>
<proteinExistence type="predicted"/>
<dbReference type="Pfam" id="PF01395">
    <property type="entry name" value="PBP_GOBP"/>
    <property type="match status" value="1"/>
</dbReference>
<dbReference type="InterPro" id="IPR036728">
    <property type="entry name" value="PBP_GOBP_sf"/>
</dbReference>
<evidence type="ECO:0000313" key="1">
    <source>
        <dbReference type="EMBL" id="JAS10684.1"/>
    </source>
</evidence>
<reference evidence="1" key="1">
    <citation type="submission" date="2015-12" db="EMBL/GenBank/DDBJ databases">
        <title>De novo transcriptome assembly of four potential Pierce s Disease insect vectors from Arizona vineyards.</title>
        <authorList>
            <person name="Tassone E.E."/>
        </authorList>
    </citation>
    <scope>NUCLEOTIDE SEQUENCE</scope>
</reference>
<dbReference type="EMBL" id="GEDC01026614">
    <property type="protein sequence ID" value="JAS10684.1"/>
    <property type="molecule type" value="Transcribed_RNA"/>
</dbReference>
<dbReference type="Gene3D" id="1.10.238.20">
    <property type="entry name" value="Pheromone/general odorant binding protein domain"/>
    <property type="match status" value="1"/>
</dbReference>
<organism evidence="1">
    <name type="scientific">Clastoptera arizonana</name>
    <name type="common">Arizona spittle bug</name>
    <dbReference type="NCBI Taxonomy" id="38151"/>
    <lineage>
        <taxon>Eukaryota</taxon>
        <taxon>Metazoa</taxon>
        <taxon>Ecdysozoa</taxon>
        <taxon>Arthropoda</taxon>
        <taxon>Hexapoda</taxon>
        <taxon>Insecta</taxon>
        <taxon>Pterygota</taxon>
        <taxon>Neoptera</taxon>
        <taxon>Paraneoptera</taxon>
        <taxon>Hemiptera</taxon>
        <taxon>Auchenorrhyncha</taxon>
        <taxon>Cercopoidea</taxon>
        <taxon>Clastopteridae</taxon>
        <taxon>Clastoptera</taxon>
    </lineage>
</organism>
<gene>
    <name evidence="1" type="ORF">g.1314</name>
</gene>
<accession>A0A1B6CB65</accession>
<sequence>MIEPEHIFMSALKCREKSGATKEDIHSIAIREIPDSETGKCMLKCMEENSGIIYNGQFSAENTKKMLLKHYSNTKWVLEDINIAIQNCQDFSDSIPAYSRGTCDYAWVLATCLNENLKAAKL</sequence>
<protein>
    <submittedName>
        <fullName evidence="1">Uncharacterized protein</fullName>
    </submittedName>
</protein>
<dbReference type="AlphaFoldDB" id="A0A1B6CB65"/>
<dbReference type="SUPFAM" id="SSF47565">
    <property type="entry name" value="Insect pheromone/odorant-binding proteins"/>
    <property type="match status" value="1"/>
</dbReference>
<name>A0A1B6CB65_9HEMI</name>